<dbReference type="EMBL" id="MTCY01000028">
    <property type="protein sequence ID" value="OWP76322.1"/>
    <property type="molecule type" value="Genomic_DNA"/>
</dbReference>
<name>A0A246G9M0_9FLAO</name>
<protein>
    <submittedName>
        <fullName evidence="1">Uncharacterized protein</fullName>
    </submittedName>
</protein>
<gene>
    <name evidence="1" type="ORF">BWK62_10055</name>
</gene>
<proteinExistence type="predicted"/>
<dbReference type="AlphaFoldDB" id="A0A246G9M0"/>
<evidence type="ECO:0000313" key="2">
    <source>
        <dbReference type="Proteomes" id="UP000198034"/>
    </source>
</evidence>
<reference evidence="1 2" key="1">
    <citation type="journal article" date="2017" name="Infect. Genet. Evol.">
        <title>Comparative genome analysis of fish pathogen Flavobacterium columnare reveals extensive sequence diversity within the species.</title>
        <authorList>
            <person name="Kayansamruaj P."/>
            <person name="Dong H.T."/>
            <person name="Hirono I."/>
            <person name="Kondo H."/>
            <person name="Senapin S."/>
            <person name="Rodkhum C."/>
        </authorList>
    </citation>
    <scope>NUCLEOTIDE SEQUENCE [LARGE SCALE GENOMIC DNA]</scope>
    <source>
        <strain evidence="1 2">1214</strain>
    </source>
</reference>
<evidence type="ECO:0000313" key="1">
    <source>
        <dbReference type="EMBL" id="OWP76322.1"/>
    </source>
</evidence>
<comment type="caution">
    <text evidence="1">The sequence shown here is derived from an EMBL/GenBank/DDBJ whole genome shotgun (WGS) entry which is preliminary data.</text>
</comment>
<dbReference type="Proteomes" id="UP000198034">
    <property type="component" value="Unassembled WGS sequence"/>
</dbReference>
<accession>A0A246G9M0</accession>
<organism evidence="1 2">
    <name type="scientific">Flavobacterium columnare</name>
    <dbReference type="NCBI Taxonomy" id="996"/>
    <lineage>
        <taxon>Bacteria</taxon>
        <taxon>Pseudomonadati</taxon>
        <taxon>Bacteroidota</taxon>
        <taxon>Flavobacteriia</taxon>
        <taxon>Flavobacteriales</taxon>
        <taxon>Flavobacteriaceae</taxon>
        <taxon>Flavobacterium</taxon>
    </lineage>
</organism>
<sequence>MLDLFKQDILKDLDSEYITQKYLIDGESYFFREHYPLEEFEFKKGLADILKVHIRDISIVGSGKLGFSLKPNHIEPSLYEFKKFDFDFIENANNDKSDLDVAIISESLFEYFLTDVYLKTNKYRTIPDSWGTNRKSFSYYVLKGWFRKDFLYDGYDYESNLVKFIDTYKKKYKRDINIGIYKSWFYFENYHINNIDNIKINLLYNV</sequence>